<sequence>MSTLPGIPGLPERVSSGPVARVRNPRLRSPMLLGAAGGALICMLATVLLMPVSVVGDSVSALLMLAGLVGAGVGMLAGATLGLFGLTGPVSVAPAELVAEPEPEPELMPAPKPVPPPRASMARPPEFRAPPPDVWTAMFESCAGSLRRVRHAADAVPASPARDWLLRIMTTMRGELEVARALAETGRRLHAGAEHPARVRLATAVEEFAAAERQLGEIIVRLAGAPELHRVGDELRMLEQQLPLLRQNHHD</sequence>
<keyword evidence="4" id="KW-1185">Reference proteome</keyword>
<reference evidence="3 4" key="1">
    <citation type="submission" date="2020-08" db="EMBL/GenBank/DDBJ databases">
        <title>Sequencing the genomes of 1000 actinobacteria strains.</title>
        <authorList>
            <person name="Klenk H.-P."/>
        </authorList>
    </citation>
    <scope>NUCLEOTIDE SEQUENCE [LARGE SCALE GENOMIC DNA]</scope>
    <source>
        <strain evidence="3 4">DSM 44230</strain>
    </source>
</reference>
<gene>
    <name evidence="3" type="ORF">HNR67_000558</name>
</gene>
<keyword evidence="2" id="KW-0812">Transmembrane</keyword>
<evidence type="ECO:0000313" key="3">
    <source>
        <dbReference type="EMBL" id="MBB4674440.1"/>
    </source>
</evidence>
<keyword evidence="2" id="KW-0472">Membrane</keyword>
<feature type="transmembrane region" description="Helical" evidence="2">
    <location>
        <begin position="31"/>
        <end position="55"/>
    </location>
</feature>
<dbReference type="EMBL" id="JACHMH010000001">
    <property type="protein sequence ID" value="MBB4674440.1"/>
    <property type="molecule type" value="Genomic_DNA"/>
</dbReference>
<evidence type="ECO:0000313" key="4">
    <source>
        <dbReference type="Proteomes" id="UP000533598"/>
    </source>
</evidence>
<comment type="caution">
    <text evidence="3">The sequence shown here is derived from an EMBL/GenBank/DDBJ whole genome shotgun (WGS) entry which is preliminary data.</text>
</comment>
<organism evidence="3 4">
    <name type="scientific">Crossiella cryophila</name>
    <dbReference type="NCBI Taxonomy" id="43355"/>
    <lineage>
        <taxon>Bacteria</taxon>
        <taxon>Bacillati</taxon>
        <taxon>Actinomycetota</taxon>
        <taxon>Actinomycetes</taxon>
        <taxon>Pseudonocardiales</taxon>
        <taxon>Pseudonocardiaceae</taxon>
        <taxon>Crossiella</taxon>
    </lineage>
</organism>
<name>A0A7W7C4K0_9PSEU</name>
<feature type="transmembrane region" description="Helical" evidence="2">
    <location>
        <begin position="61"/>
        <end position="84"/>
    </location>
</feature>
<protein>
    <submittedName>
        <fullName evidence="3">Uncharacterized protein</fullName>
    </submittedName>
</protein>
<dbReference type="AlphaFoldDB" id="A0A7W7C4K0"/>
<evidence type="ECO:0000256" key="1">
    <source>
        <dbReference type="SAM" id="MobiDB-lite"/>
    </source>
</evidence>
<dbReference type="RefSeq" id="WP_185000569.1">
    <property type="nucleotide sequence ID" value="NZ_BAAAUI010000003.1"/>
</dbReference>
<feature type="compositionally biased region" description="Pro residues" evidence="1">
    <location>
        <begin position="106"/>
        <end position="118"/>
    </location>
</feature>
<feature type="region of interest" description="Disordered" evidence="1">
    <location>
        <begin position="101"/>
        <end position="122"/>
    </location>
</feature>
<accession>A0A7W7C4K0</accession>
<proteinExistence type="predicted"/>
<evidence type="ECO:0000256" key="2">
    <source>
        <dbReference type="SAM" id="Phobius"/>
    </source>
</evidence>
<dbReference type="Proteomes" id="UP000533598">
    <property type="component" value="Unassembled WGS sequence"/>
</dbReference>
<keyword evidence="2" id="KW-1133">Transmembrane helix</keyword>